<dbReference type="NCBIfam" id="NF033516">
    <property type="entry name" value="transpos_IS3"/>
    <property type="match status" value="1"/>
</dbReference>
<dbReference type="InterPro" id="IPR036397">
    <property type="entry name" value="RNaseH_sf"/>
</dbReference>
<evidence type="ECO:0000256" key="1">
    <source>
        <dbReference type="ARBA" id="ARBA00002286"/>
    </source>
</evidence>
<dbReference type="Pfam" id="PF00665">
    <property type="entry name" value="rve"/>
    <property type="match status" value="1"/>
</dbReference>
<dbReference type="InterPro" id="IPR025948">
    <property type="entry name" value="HTH-like_dom"/>
</dbReference>
<organism evidence="4 5">
    <name type="scientific">Acetobacterium fimetarium</name>
    <dbReference type="NCBI Taxonomy" id="52691"/>
    <lineage>
        <taxon>Bacteria</taxon>
        <taxon>Bacillati</taxon>
        <taxon>Bacillota</taxon>
        <taxon>Clostridia</taxon>
        <taxon>Eubacteriales</taxon>
        <taxon>Eubacteriaceae</taxon>
        <taxon>Acetobacterium</taxon>
    </lineage>
</organism>
<comment type="function">
    <text evidence="1">Involved in the transposition of the insertion sequence.</text>
</comment>
<dbReference type="SUPFAM" id="SSF46689">
    <property type="entry name" value="Homeodomain-like"/>
    <property type="match status" value="1"/>
</dbReference>
<dbReference type="InterPro" id="IPR001584">
    <property type="entry name" value="Integrase_cat-core"/>
</dbReference>
<evidence type="ECO:0000313" key="4">
    <source>
        <dbReference type="EMBL" id="MBC3805224.1"/>
    </source>
</evidence>
<proteinExistence type="predicted"/>
<comment type="caution">
    <text evidence="4">The sequence shown here is derived from an EMBL/GenBank/DDBJ whole genome shotgun (WGS) entry which is preliminary data.</text>
</comment>
<dbReference type="InterPro" id="IPR048020">
    <property type="entry name" value="Transpos_IS3"/>
</dbReference>
<accession>A0ABR6WXA0</accession>
<keyword evidence="2" id="KW-0175">Coiled coil</keyword>
<dbReference type="SUPFAM" id="SSF53098">
    <property type="entry name" value="Ribonuclease H-like"/>
    <property type="match status" value="1"/>
</dbReference>
<dbReference type="Pfam" id="PF13276">
    <property type="entry name" value="HTH_21"/>
    <property type="match status" value="1"/>
</dbReference>
<protein>
    <submittedName>
        <fullName evidence="4">IS3 family transposase</fullName>
    </submittedName>
</protein>
<dbReference type="PANTHER" id="PTHR46889">
    <property type="entry name" value="TRANSPOSASE INSF FOR INSERTION SEQUENCE IS3B-RELATED"/>
    <property type="match status" value="1"/>
</dbReference>
<dbReference type="EMBL" id="WJBC01000022">
    <property type="protein sequence ID" value="MBC3805224.1"/>
    <property type="molecule type" value="Genomic_DNA"/>
</dbReference>
<dbReference type="Gene3D" id="3.30.420.10">
    <property type="entry name" value="Ribonuclease H-like superfamily/Ribonuclease H"/>
    <property type="match status" value="1"/>
</dbReference>
<gene>
    <name evidence="4" type="ORF">GH808_12425</name>
</gene>
<dbReference type="Proteomes" id="UP000603234">
    <property type="component" value="Unassembled WGS sequence"/>
</dbReference>
<name>A0ABR6WXA0_9FIRM</name>
<dbReference type="InterPro" id="IPR050900">
    <property type="entry name" value="Transposase_IS3/IS150/IS904"/>
</dbReference>
<evidence type="ECO:0000313" key="5">
    <source>
        <dbReference type="Proteomes" id="UP000603234"/>
    </source>
</evidence>
<evidence type="ECO:0000259" key="3">
    <source>
        <dbReference type="PROSITE" id="PS50994"/>
    </source>
</evidence>
<sequence length="510" mass="59376">MYSYKERIEAVELYIKYDQCMADTIRELGYPSRNALKQWYEEYVQLGVITKNEDRCKKYSRDQMKIAVDYYLEHGRSLSRTIRALGYPTRETLTKWIDELAPNERKVRIKRSGMLQLSQKQKNEAVIELCVREDTAEAVANKHAVSRCSLYKWKNELLGQETLITMNHSNQTKLSDDRDDLLTEVEALKKEIHKKQLEIDILNKAAEIIKKDQGINLQKMTNCEKTELIDALRIKYPLNELLKMTGIPKSSYFYQKKVREQPEKYSDLRKTVKSVFDTNRKCYGYRRIYSAIINMGQVISEKVIRRIMKEEQIIVSVKKKRKYNSYRGEITPAVENVIARDFHAESPNKKWLTDITEFHIPAGKVYLSPIIDCFDGMVVSWTIGTSPNAELVNTMLADAIAVLSKKEHPVVHSDRGCHYRWDGWISAMENAELIRSMSKKGCSPDNSACEGFFGRLKNEMFYGRSWKGITIETFMNELDDYLKWYNHSRIKMSLGGMSPILYRRSLGFAA</sequence>
<evidence type="ECO:0000256" key="2">
    <source>
        <dbReference type="SAM" id="Coils"/>
    </source>
</evidence>
<dbReference type="InterPro" id="IPR012337">
    <property type="entry name" value="RNaseH-like_sf"/>
</dbReference>
<dbReference type="RefSeq" id="WP_186843110.1">
    <property type="nucleotide sequence ID" value="NZ_WJBC01000022.1"/>
</dbReference>
<dbReference type="Pfam" id="PF13333">
    <property type="entry name" value="rve_2"/>
    <property type="match status" value="1"/>
</dbReference>
<dbReference type="InterPro" id="IPR009057">
    <property type="entry name" value="Homeodomain-like_sf"/>
</dbReference>
<dbReference type="PANTHER" id="PTHR46889:SF4">
    <property type="entry name" value="TRANSPOSASE INSO FOR INSERTION SEQUENCE ELEMENT IS911B-RELATED"/>
    <property type="match status" value="1"/>
</dbReference>
<feature type="domain" description="Integrase catalytic" evidence="3">
    <location>
        <begin position="343"/>
        <end position="507"/>
    </location>
</feature>
<keyword evidence="5" id="KW-1185">Reference proteome</keyword>
<dbReference type="PROSITE" id="PS50994">
    <property type="entry name" value="INTEGRASE"/>
    <property type="match status" value="1"/>
</dbReference>
<feature type="coiled-coil region" evidence="2">
    <location>
        <begin position="171"/>
        <end position="205"/>
    </location>
</feature>
<reference evidence="4 5" key="1">
    <citation type="journal article" date="2020" name="mSystems">
        <title>Defining Genomic and Predicted Metabolic Features of the Acetobacterium Genus.</title>
        <authorList>
            <person name="Ross D.E."/>
            <person name="Marshall C.W."/>
            <person name="Gulliver D."/>
            <person name="May H.D."/>
            <person name="Norman R.S."/>
        </authorList>
    </citation>
    <scope>NUCLEOTIDE SEQUENCE [LARGE SCALE GENOMIC DNA]</scope>
    <source>
        <strain evidence="4 5">DSM 8238</strain>
    </source>
</reference>